<dbReference type="AlphaFoldDB" id="A0A227KQQ6"/>
<dbReference type="EMBL" id="NHMP01000001">
    <property type="protein sequence ID" value="OXE50871.1"/>
    <property type="molecule type" value="Genomic_DNA"/>
</dbReference>
<dbReference type="InterPro" id="IPR019276">
    <property type="entry name" value="DUF2303"/>
</dbReference>
<evidence type="ECO:0008006" key="4">
    <source>
        <dbReference type="Google" id="ProtNLM"/>
    </source>
</evidence>
<dbReference type="Proteomes" id="UP000214610">
    <property type="component" value="Unassembled WGS sequence"/>
</dbReference>
<evidence type="ECO:0000256" key="1">
    <source>
        <dbReference type="SAM" id="MobiDB-lite"/>
    </source>
</evidence>
<keyword evidence="3" id="KW-1185">Reference proteome</keyword>
<feature type="region of interest" description="Disordered" evidence="1">
    <location>
        <begin position="1"/>
        <end position="31"/>
    </location>
</feature>
<accession>A0A227KQQ6</accession>
<reference evidence="3" key="1">
    <citation type="submission" date="2017-05" db="EMBL/GenBank/DDBJ databases">
        <title>Improved OligoMM genomes.</title>
        <authorList>
            <person name="Garzetti D."/>
        </authorList>
    </citation>
    <scope>NUCLEOTIDE SEQUENCE [LARGE SCALE GENOMIC DNA]</scope>
    <source>
        <strain evidence="3">YL45</strain>
    </source>
</reference>
<comment type="caution">
    <text evidence="2">The sequence shown here is derived from an EMBL/GenBank/DDBJ whole genome shotgun (WGS) entry which is preliminary data.</text>
</comment>
<dbReference type="GeneID" id="78363060"/>
<proteinExistence type="predicted"/>
<organism evidence="2 3">
    <name type="scientific">Turicimonas muris</name>
    <dbReference type="NCBI Taxonomy" id="1796652"/>
    <lineage>
        <taxon>Bacteria</taxon>
        <taxon>Pseudomonadati</taxon>
        <taxon>Pseudomonadota</taxon>
        <taxon>Betaproteobacteria</taxon>
        <taxon>Burkholderiales</taxon>
        <taxon>Sutterellaceae</taxon>
        <taxon>Turicimonas</taxon>
    </lineage>
</organism>
<name>A0A227KQQ6_9BURK</name>
<feature type="compositionally biased region" description="Basic and acidic residues" evidence="1">
    <location>
        <begin position="1"/>
        <end position="10"/>
    </location>
</feature>
<feature type="compositionally biased region" description="Acidic residues" evidence="1">
    <location>
        <begin position="11"/>
        <end position="30"/>
    </location>
</feature>
<dbReference type="RefSeq" id="WP_066590753.1">
    <property type="nucleotide sequence ID" value="NZ_CP065313.1"/>
</dbReference>
<gene>
    <name evidence="2" type="ORF">ADH67_00790</name>
</gene>
<dbReference type="Pfam" id="PF10065">
    <property type="entry name" value="DUF2303"/>
    <property type="match status" value="1"/>
</dbReference>
<evidence type="ECO:0000313" key="3">
    <source>
        <dbReference type="Proteomes" id="UP000214610"/>
    </source>
</evidence>
<sequence length="330" mass="38283">MSEEQKKQDDVLEPETENENETESENEEEVEYWKDRADKFEQFYSGYMQNQEYQQKIKGIKAITKATAPFKVDIEGVPLLAVPVSNNNNWEIRDFSKLLDRPKRITGITEFNEPESFCSFVKDYLTKDSSLYMKADLDKLTFKVLAVFNDNKRETSNWCDQRAYYVPCFSPEWKEWNQNNATKLNQVEMAEFIENHIEDIYSDRDKGVSAAEVYEAVSNLHDCRNVTFSSRVNVSNGMASFAYTEKTGGEKKLEVPTEFLIAIPIFASGQLHSIRVKLRYRINRNTGELTLWFELMQIQKVFKRAIDTVADSIKKELKGQLPIYTGALPD</sequence>
<evidence type="ECO:0000313" key="2">
    <source>
        <dbReference type="EMBL" id="OXE50871.1"/>
    </source>
</evidence>
<protein>
    <recommendedName>
        <fullName evidence="4">DUF2303 domain-containing protein</fullName>
    </recommendedName>
</protein>